<name>A0A165ZFZ3_9HYPH</name>
<dbReference type="EMBL" id="LMCB01000012">
    <property type="protein sequence ID" value="KZL19855.1"/>
    <property type="molecule type" value="Genomic_DNA"/>
</dbReference>
<dbReference type="SUPFAM" id="SSF51419">
    <property type="entry name" value="PLP-binding barrel"/>
    <property type="match status" value="1"/>
</dbReference>
<dbReference type="InterPro" id="IPR029066">
    <property type="entry name" value="PLP-binding_barrel"/>
</dbReference>
<dbReference type="OrthoDB" id="339576at2"/>
<dbReference type="GO" id="GO:0008721">
    <property type="term" value="F:D-serine ammonia-lyase activity"/>
    <property type="evidence" value="ECO:0007669"/>
    <property type="project" value="TreeGrafter"/>
</dbReference>
<keyword evidence="3" id="KW-1185">Reference proteome</keyword>
<accession>A0A165ZFZ3</accession>
<dbReference type="Pfam" id="PF01168">
    <property type="entry name" value="Ala_racemase_N"/>
    <property type="match status" value="1"/>
</dbReference>
<dbReference type="InterPro" id="IPR051466">
    <property type="entry name" value="D-amino_acid_metab_enzyme"/>
</dbReference>
<evidence type="ECO:0000259" key="1">
    <source>
        <dbReference type="Pfam" id="PF01168"/>
    </source>
</evidence>
<evidence type="ECO:0000313" key="2">
    <source>
        <dbReference type="EMBL" id="KZL19855.1"/>
    </source>
</evidence>
<dbReference type="PANTHER" id="PTHR28004">
    <property type="entry name" value="ZGC:162816-RELATED"/>
    <property type="match status" value="1"/>
</dbReference>
<reference evidence="2 3" key="1">
    <citation type="journal article" date="2016" name="Front. Microbiol.">
        <title>Comparative Genomic Analysis Reveals a Diverse Repertoire of Genes Involved in Prokaryote-Eukaryote Interactions within the Pseudovibrio Genus.</title>
        <authorList>
            <person name="Romano S."/>
            <person name="Fernandez-Guerra A."/>
            <person name="Reen F.J."/>
            <person name="Glockner F.O."/>
            <person name="Crowley S.P."/>
            <person name="O'Sullivan O."/>
            <person name="Cotter P.D."/>
            <person name="Adams C."/>
            <person name="Dobson A.D."/>
            <person name="O'Gara F."/>
        </authorList>
    </citation>
    <scope>NUCLEOTIDE SEQUENCE [LARGE SCALE GENOMIC DNA]</scope>
    <source>
        <strain evidence="2 3">Ad2</strain>
    </source>
</reference>
<dbReference type="InterPro" id="IPR001608">
    <property type="entry name" value="Ala_racemase_N"/>
</dbReference>
<dbReference type="PANTHER" id="PTHR28004:SF2">
    <property type="entry name" value="D-SERINE DEHYDRATASE"/>
    <property type="match status" value="1"/>
</dbReference>
<organism evidence="2 3">
    <name type="scientific">Pseudovibrio axinellae</name>
    <dbReference type="NCBI Taxonomy" id="989403"/>
    <lineage>
        <taxon>Bacteria</taxon>
        <taxon>Pseudomonadati</taxon>
        <taxon>Pseudomonadota</taxon>
        <taxon>Alphaproteobacteria</taxon>
        <taxon>Hyphomicrobiales</taxon>
        <taxon>Stappiaceae</taxon>
        <taxon>Pseudovibrio</taxon>
    </lineage>
</organism>
<comment type="caution">
    <text evidence="2">The sequence shown here is derived from an EMBL/GenBank/DDBJ whole genome shotgun (WGS) entry which is preliminary data.</text>
</comment>
<proteinExistence type="predicted"/>
<dbReference type="GO" id="GO:0036088">
    <property type="term" value="P:D-serine catabolic process"/>
    <property type="evidence" value="ECO:0007669"/>
    <property type="project" value="TreeGrafter"/>
</dbReference>
<dbReference type="RefSeq" id="WP_068004802.1">
    <property type="nucleotide sequence ID" value="NZ_FOFM01000009.1"/>
</dbReference>
<dbReference type="Gene3D" id="3.20.20.10">
    <property type="entry name" value="Alanine racemase"/>
    <property type="match status" value="1"/>
</dbReference>
<dbReference type="PATRIC" id="fig|989403.3.peg.1782"/>
<feature type="domain" description="Alanine racemase N-terminal" evidence="1">
    <location>
        <begin position="29"/>
        <end position="198"/>
    </location>
</feature>
<dbReference type="AlphaFoldDB" id="A0A165ZFZ3"/>
<dbReference type="Proteomes" id="UP000076577">
    <property type="component" value="Unassembled WGS sequence"/>
</dbReference>
<sequence length="413" mass="46161">MEKPEAEYFHNVTAALRAHGVCQPTLVLDLTRLDHNTEAAMSVVRNGYNLRIVTKSLPSPPLLSHIMEKAGTKRLMCFHIPFLLELTRTFPSADILLGKPMPASAVKWFYEQQRPAGNSFDPAKSLHWLVDSLERLKDYETIALSLGLDLQINLEVDIGLHRGGFSYQSHKEFGEALDYIHNSSCLHLSGLMGYDVFITHVPQILCGKQKCIEAAHTRYRQFRGMVEAKFTPEDVAGMNFNTGGSTTYPLYDQAGPANEISMASALIQPTDFDRKVLSHHQPAAFIAAPVLKVIDKPQIPMLPRLSKVLRMTGQVPHKACFLYGGNWLAEPYYPSGTKCSSLFGRSSNQEMYELPRDSNLKVDDYVFFRPTQSEAVLLQFGDIAAFDGTNIVDRWPVLGQTHKEQEAGLCSLS</sequence>
<gene>
    <name evidence="2" type="ORF">PsAD2_01677</name>
</gene>
<protein>
    <recommendedName>
        <fullName evidence="1">Alanine racemase N-terminal domain-containing protein</fullName>
    </recommendedName>
</protein>
<dbReference type="STRING" id="989403.SAMN05421798_10987"/>
<evidence type="ECO:0000313" key="3">
    <source>
        <dbReference type="Proteomes" id="UP000076577"/>
    </source>
</evidence>